<protein>
    <submittedName>
        <fullName evidence="1">Uncharacterized protein</fullName>
    </submittedName>
</protein>
<sequence length="158" mass="18537">MHSPSCQRKWLDTESPTVIWIPTKNRPKDLPLPPQLKFIISNWDTLNQNGELGRFPSLLTALSSLPQLLQDLPLQNWFDKGITTISDHYSIKIYRTFPELQFFTGTPTGLQAFIYAKVGTGFTDQWKISLHCTTRCTHHLESYKRLLYRWDLFIFFPY</sequence>
<proteinExistence type="predicted"/>
<accession>A0A974CPM8</accession>
<dbReference type="AlphaFoldDB" id="A0A974CPM8"/>
<dbReference type="Proteomes" id="UP000694892">
    <property type="component" value="Chromosome 6L"/>
</dbReference>
<organism evidence="1 2">
    <name type="scientific">Xenopus laevis</name>
    <name type="common">African clawed frog</name>
    <dbReference type="NCBI Taxonomy" id="8355"/>
    <lineage>
        <taxon>Eukaryota</taxon>
        <taxon>Metazoa</taxon>
        <taxon>Chordata</taxon>
        <taxon>Craniata</taxon>
        <taxon>Vertebrata</taxon>
        <taxon>Euteleostomi</taxon>
        <taxon>Amphibia</taxon>
        <taxon>Batrachia</taxon>
        <taxon>Anura</taxon>
        <taxon>Pipoidea</taxon>
        <taxon>Pipidae</taxon>
        <taxon>Xenopodinae</taxon>
        <taxon>Xenopus</taxon>
        <taxon>Xenopus</taxon>
    </lineage>
</organism>
<evidence type="ECO:0000313" key="1">
    <source>
        <dbReference type="EMBL" id="OCT77047.1"/>
    </source>
</evidence>
<evidence type="ECO:0000313" key="2">
    <source>
        <dbReference type="Proteomes" id="UP000694892"/>
    </source>
</evidence>
<dbReference type="EMBL" id="CM004476">
    <property type="protein sequence ID" value="OCT77047.1"/>
    <property type="molecule type" value="Genomic_DNA"/>
</dbReference>
<reference evidence="2" key="1">
    <citation type="journal article" date="2016" name="Nature">
        <title>Genome evolution in the allotetraploid frog Xenopus laevis.</title>
        <authorList>
            <person name="Session A.M."/>
            <person name="Uno Y."/>
            <person name="Kwon T."/>
            <person name="Chapman J.A."/>
            <person name="Toyoda A."/>
            <person name="Takahashi S."/>
            <person name="Fukui A."/>
            <person name="Hikosaka A."/>
            <person name="Suzuki A."/>
            <person name="Kondo M."/>
            <person name="van Heeringen S.J."/>
            <person name="Quigley I."/>
            <person name="Heinz S."/>
            <person name="Ogino H."/>
            <person name="Ochi H."/>
            <person name="Hellsten U."/>
            <person name="Lyons J.B."/>
            <person name="Simakov O."/>
            <person name="Putnam N."/>
            <person name="Stites J."/>
            <person name="Kuroki Y."/>
            <person name="Tanaka T."/>
            <person name="Michiue T."/>
            <person name="Watanabe M."/>
            <person name="Bogdanovic O."/>
            <person name="Lister R."/>
            <person name="Georgiou G."/>
            <person name="Paranjpe S.S."/>
            <person name="van Kruijsbergen I."/>
            <person name="Shu S."/>
            <person name="Carlson J."/>
            <person name="Kinoshita T."/>
            <person name="Ohta Y."/>
            <person name="Mawaribuchi S."/>
            <person name="Jenkins J."/>
            <person name="Grimwood J."/>
            <person name="Schmutz J."/>
            <person name="Mitros T."/>
            <person name="Mozaffari S.V."/>
            <person name="Suzuki Y."/>
            <person name="Haramoto Y."/>
            <person name="Yamamoto T.S."/>
            <person name="Takagi C."/>
            <person name="Heald R."/>
            <person name="Miller K."/>
            <person name="Haudenschild C."/>
            <person name="Kitzman J."/>
            <person name="Nakayama T."/>
            <person name="Izutsu Y."/>
            <person name="Robert J."/>
            <person name="Fortriede J."/>
            <person name="Burns K."/>
            <person name="Lotay V."/>
            <person name="Karimi K."/>
            <person name="Yasuoka Y."/>
            <person name="Dichmann D.S."/>
            <person name="Flajnik M.F."/>
            <person name="Houston D.W."/>
            <person name="Shendure J."/>
            <person name="DuPasquier L."/>
            <person name="Vize P.D."/>
            <person name="Zorn A.M."/>
            <person name="Ito M."/>
            <person name="Marcotte E.M."/>
            <person name="Wallingford J.B."/>
            <person name="Ito Y."/>
            <person name="Asashima M."/>
            <person name="Ueno N."/>
            <person name="Matsuda Y."/>
            <person name="Veenstra G.J."/>
            <person name="Fujiyama A."/>
            <person name="Harland R.M."/>
            <person name="Taira M."/>
            <person name="Rokhsar D.S."/>
        </authorList>
    </citation>
    <scope>NUCLEOTIDE SEQUENCE [LARGE SCALE GENOMIC DNA]</scope>
    <source>
        <strain evidence="2">J</strain>
    </source>
</reference>
<gene>
    <name evidence="1" type="ORF">XELAEV_18032250mg</name>
</gene>
<name>A0A974CPM8_XENLA</name>